<keyword evidence="3" id="KW-1185">Reference proteome</keyword>
<sequence>MPLHVAKGAIIAISVIAATAFAVYESPEVRQFLLNLRRQAAHTLHNLGDNIEPRERCEEESGQQPLFNRPEDAEGVVERDGVDADDASRKRQIEELTYWNRLREEEEKEQNQPAEGQRKRTRSSSFGDFLAQDGDQGTYVLRSGAEPVAAENLLHRHAGRGIDRGAMFANPFGDEHGIELSSREAGWGSQIDQPQTLMTPEKDEVMSVADSEGLYCASDNVIRRPAGITGASALFATPVAFQAGERPTGIVETPSLFSAPSPSMDRELLIDTSESDESAPVVSERAVHDEAEETQYATSASRMHQDGETDAYAAIHAWADGANSTVGFYSPLSVTPQVISEASDGGFGSDAASSNGAATPKTSDSVSMIGGESGSEGRNTLGSWTEVGSVVSSIEGRVI</sequence>
<accession>L8FZ87</accession>
<gene>
    <name evidence="2" type="ORF">GMDG_02021</name>
</gene>
<proteinExistence type="predicted"/>
<dbReference type="VEuPathDB" id="FungiDB:GMDG_02021"/>
<feature type="compositionally biased region" description="Basic and acidic residues" evidence="1">
    <location>
        <begin position="69"/>
        <end position="87"/>
    </location>
</feature>
<evidence type="ECO:0000313" key="3">
    <source>
        <dbReference type="Proteomes" id="UP000011064"/>
    </source>
</evidence>
<feature type="region of interest" description="Disordered" evidence="1">
    <location>
        <begin position="51"/>
        <end position="87"/>
    </location>
</feature>
<dbReference type="EMBL" id="GL573194">
    <property type="protein sequence ID" value="ELR06147.1"/>
    <property type="molecule type" value="Genomic_DNA"/>
</dbReference>
<name>L8FZ87_PSED2</name>
<dbReference type="AlphaFoldDB" id="L8FZ87"/>
<dbReference type="InParanoid" id="L8FZ87"/>
<dbReference type="Proteomes" id="UP000011064">
    <property type="component" value="Unassembled WGS sequence"/>
</dbReference>
<dbReference type="OrthoDB" id="3926760at2759"/>
<evidence type="ECO:0000256" key="1">
    <source>
        <dbReference type="SAM" id="MobiDB-lite"/>
    </source>
</evidence>
<feature type="compositionally biased region" description="Low complexity" evidence="1">
    <location>
        <begin position="344"/>
        <end position="358"/>
    </location>
</feature>
<protein>
    <submittedName>
        <fullName evidence="2">Uncharacterized protein</fullName>
    </submittedName>
</protein>
<feature type="region of interest" description="Disordered" evidence="1">
    <location>
        <begin position="102"/>
        <end position="131"/>
    </location>
</feature>
<evidence type="ECO:0000313" key="2">
    <source>
        <dbReference type="EMBL" id="ELR06147.1"/>
    </source>
</evidence>
<dbReference type="HOGENOM" id="CLU_038611_0_0_1"/>
<feature type="region of interest" description="Disordered" evidence="1">
    <location>
        <begin position="344"/>
        <end position="382"/>
    </location>
</feature>
<reference evidence="3" key="1">
    <citation type="submission" date="2010-09" db="EMBL/GenBank/DDBJ databases">
        <title>The genome sequence of Geomyces destructans 20631-21.</title>
        <authorList>
            <consortium name="The Broad Institute Genome Sequencing Platform"/>
            <person name="Cuomo C.A."/>
            <person name="Blehert D.S."/>
            <person name="Lorch J.M."/>
            <person name="Young S.K."/>
            <person name="Zeng Q."/>
            <person name="Gargeya S."/>
            <person name="Fitzgerald M."/>
            <person name="Haas B."/>
            <person name="Abouelleil A."/>
            <person name="Alvarado L."/>
            <person name="Arachchi H.M."/>
            <person name="Berlin A."/>
            <person name="Brown A."/>
            <person name="Chapman S.B."/>
            <person name="Chen Z."/>
            <person name="Dunbar C."/>
            <person name="Freedman E."/>
            <person name="Gearin G."/>
            <person name="Gellesch M."/>
            <person name="Goldberg J."/>
            <person name="Griggs A."/>
            <person name="Gujja S."/>
            <person name="Heiman D."/>
            <person name="Howarth C."/>
            <person name="Larson L."/>
            <person name="Lui A."/>
            <person name="MacDonald P.J.P."/>
            <person name="Montmayeur A."/>
            <person name="Murphy C."/>
            <person name="Neiman D."/>
            <person name="Pearson M."/>
            <person name="Priest M."/>
            <person name="Roberts A."/>
            <person name="Saif S."/>
            <person name="Shea T."/>
            <person name="Shenoy N."/>
            <person name="Sisk P."/>
            <person name="Stolte C."/>
            <person name="Sykes S."/>
            <person name="Wortman J."/>
            <person name="Nusbaum C."/>
            <person name="Birren B."/>
        </authorList>
    </citation>
    <scope>NUCLEOTIDE SEQUENCE [LARGE SCALE GENOMIC DNA]</scope>
    <source>
        <strain evidence="3">ATCC MYA-4855 / 20631-21</strain>
    </source>
</reference>
<organism evidence="2 3">
    <name type="scientific">Pseudogymnoascus destructans (strain ATCC MYA-4855 / 20631-21)</name>
    <name type="common">Bat white-nose syndrome fungus</name>
    <name type="synonym">Geomyces destructans</name>
    <dbReference type="NCBI Taxonomy" id="658429"/>
    <lineage>
        <taxon>Eukaryota</taxon>
        <taxon>Fungi</taxon>
        <taxon>Dikarya</taxon>
        <taxon>Ascomycota</taxon>
        <taxon>Pezizomycotina</taxon>
        <taxon>Leotiomycetes</taxon>
        <taxon>Thelebolales</taxon>
        <taxon>Thelebolaceae</taxon>
        <taxon>Pseudogymnoascus</taxon>
    </lineage>
</organism>